<name>A0A7V6DQP3_9BACT</name>
<evidence type="ECO:0000313" key="1">
    <source>
        <dbReference type="EMBL" id="HHS30386.1"/>
    </source>
</evidence>
<protein>
    <recommendedName>
        <fullName evidence="2">Cache domain-containing protein</fullName>
    </recommendedName>
</protein>
<gene>
    <name evidence="1" type="ORF">ENV52_11880</name>
</gene>
<proteinExistence type="predicted"/>
<evidence type="ECO:0008006" key="2">
    <source>
        <dbReference type="Google" id="ProtNLM"/>
    </source>
</evidence>
<organism evidence="1">
    <name type="scientific">Desulfobacca acetoxidans</name>
    <dbReference type="NCBI Taxonomy" id="60893"/>
    <lineage>
        <taxon>Bacteria</taxon>
        <taxon>Pseudomonadati</taxon>
        <taxon>Thermodesulfobacteriota</taxon>
        <taxon>Desulfobaccia</taxon>
        <taxon>Desulfobaccales</taxon>
        <taxon>Desulfobaccaceae</taxon>
        <taxon>Desulfobacca</taxon>
    </lineage>
</organism>
<sequence length="182" mass="20252">MPGQTAKRLCCLAWVAVCLAIVLGGCSPKEVPLSQAARTCKQNLLAEMHLLTASLAGAVAHQDWGAVQTILQTSFEKMQKNGRFAPDRIGVLDRDGVAQGVFPPRNTRSLDFRNYQPARTVYQQKKIAQTILYLEGNKIFVLIAPLLQDKEVMGAAVMIFSDESLQKWRVTEKEFLSINFNQ</sequence>
<comment type="caution">
    <text evidence="1">The sequence shown here is derived from an EMBL/GenBank/DDBJ whole genome shotgun (WGS) entry which is preliminary data.</text>
</comment>
<reference evidence="1" key="1">
    <citation type="journal article" date="2020" name="mSystems">
        <title>Genome- and Community-Level Interaction Insights into Carbon Utilization and Element Cycling Functions of Hydrothermarchaeota in Hydrothermal Sediment.</title>
        <authorList>
            <person name="Zhou Z."/>
            <person name="Liu Y."/>
            <person name="Xu W."/>
            <person name="Pan J."/>
            <person name="Luo Z.H."/>
            <person name="Li M."/>
        </authorList>
    </citation>
    <scope>NUCLEOTIDE SEQUENCE [LARGE SCALE GENOMIC DNA]</scope>
    <source>
        <strain evidence="1">SpSt-767</strain>
    </source>
</reference>
<accession>A0A7V6DQP3</accession>
<dbReference type="AlphaFoldDB" id="A0A7V6DQP3"/>
<dbReference type="EMBL" id="DTGR01000184">
    <property type="protein sequence ID" value="HHS30386.1"/>
    <property type="molecule type" value="Genomic_DNA"/>
</dbReference>
<dbReference type="PROSITE" id="PS51257">
    <property type="entry name" value="PROKAR_LIPOPROTEIN"/>
    <property type="match status" value="1"/>
</dbReference>